<protein>
    <recommendedName>
        <fullName evidence="4">Secreted protein</fullName>
    </recommendedName>
</protein>
<sequence>MTIFFLLFFSSPSLGFCLRFCFASHQACSGGLDPYSSVVKSHVGLALGPEEFSMAPLFAFLQMTYVSVTAETSCKCRLVLLALSCPCALAGS</sequence>
<organism evidence="2 3">
    <name type="scientific">Hibiscus sabdariffa</name>
    <name type="common">roselle</name>
    <dbReference type="NCBI Taxonomy" id="183260"/>
    <lineage>
        <taxon>Eukaryota</taxon>
        <taxon>Viridiplantae</taxon>
        <taxon>Streptophyta</taxon>
        <taxon>Embryophyta</taxon>
        <taxon>Tracheophyta</taxon>
        <taxon>Spermatophyta</taxon>
        <taxon>Magnoliopsida</taxon>
        <taxon>eudicotyledons</taxon>
        <taxon>Gunneridae</taxon>
        <taxon>Pentapetalae</taxon>
        <taxon>rosids</taxon>
        <taxon>malvids</taxon>
        <taxon>Malvales</taxon>
        <taxon>Malvaceae</taxon>
        <taxon>Malvoideae</taxon>
        <taxon>Hibiscus</taxon>
    </lineage>
</organism>
<dbReference type="Proteomes" id="UP001396334">
    <property type="component" value="Unassembled WGS sequence"/>
</dbReference>
<evidence type="ECO:0000313" key="2">
    <source>
        <dbReference type="EMBL" id="KAK8994478.1"/>
    </source>
</evidence>
<dbReference type="EMBL" id="JBBPBN010000047">
    <property type="protein sequence ID" value="KAK8994478.1"/>
    <property type="molecule type" value="Genomic_DNA"/>
</dbReference>
<evidence type="ECO:0008006" key="4">
    <source>
        <dbReference type="Google" id="ProtNLM"/>
    </source>
</evidence>
<feature type="signal peptide" evidence="1">
    <location>
        <begin position="1"/>
        <end position="15"/>
    </location>
</feature>
<evidence type="ECO:0000313" key="3">
    <source>
        <dbReference type="Proteomes" id="UP001396334"/>
    </source>
</evidence>
<proteinExistence type="predicted"/>
<comment type="caution">
    <text evidence="2">The sequence shown here is derived from an EMBL/GenBank/DDBJ whole genome shotgun (WGS) entry which is preliminary data.</text>
</comment>
<accession>A0ABR2Q1C3</accession>
<gene>
    <name evidence="2" type="ORF">V6N11_045566</name>
</gene>
<evidence type="ECO:0000256" key="1">
    <source>
        <dbReference type="SAM" id="SignalP"/>
    </source>
</evidence>
<feature type="chain" id="PRO_5045830843" description="Secreted protein" evidence="1">
    <location>
        <begin position="16"/>
        <end position="92"/>
    </location>
</feature>
<name>A0ABR2Q1C3_9ROSI</name>
<keyword evidence="1" id="KW-0732">Signal</keyword>
<reference evidence="2 3" key="1">
    <citation type="journal article" date="2024" name="G3 (Bethesda)">
        <title>Genome assembly of Hibiscus sabdariffa L. provides insights into metabolisms of medicinal natural products.</title>
        <authorList>
            <person name="Kim T."/>
        </authorList>
    </citation>
    <scope>NUCLEOTIDE SEQUENCE [LARGE SCALE GENOMIC DNA]</scope>
    <source>
        <strain evidence="2">TK-2024</strain>
        <tissue evidence="2">Old leaves</tissue>
    </source>
</reference>
<keyword evidence="3" id="KW-1185">Reference proteome</keyword>